<dbReference type="Proteomes" id="UP000789920">
    <property type="component" value="Unassembled WGS sequence"/>
</dbReference>
<sequence>LEEKFFNIILTYLNIRTMLNELIKTQTQLRNYKNQVFYYCSEAIEIILKIYENLGLNVEEKNILTLMDNINENIFEMKERLQKICDNLNINYNNDDRVLFLILKTCKETENY</sequence>
<comment type="caution">
    <text evidence="1">The sequence shown here is derived from an EMBL/GenBank/DDBJ whole genome shotgun (WGS) entry which is preliminary data.</text>
</comment>
<gene>
    <name evidence="1" type="ORF">RPERSI_LOCUS9045</name>
</gene>
<name>A0ACA9NVI6_9GLOM</name>
<organism evidence="1 2">
    <name type="scientific">Racocetra persica</name>
    <dbReference type="NCBI Taxonomy" id="160502"/>
    <lineage>
        <taxon>Eukaryota</taxon>
        <taxon>Fungi</taxon>
        <taxon>Fungi incertae sedis</taxon>
        <taxon>Mucoromycota</taxon>
        <taxon>Glomeromycotina</taxon>
        <taxon>Glomeromycetes</taxon>
        <taxon>Diversisporales</taxon>
        <taxon>Gigasporaceae</taxon>
        <taxon>Racocetra</taxon>
    </lineage>
</organism>
<protein>
    <submittedName>
        <fullName evidence="1">33018_t:CDS:1</fullName>
    </submittedName>
</protein>
<proteinExistence type="predicted"/>
<feature type="non-terminal residue" evidence="1">
    <location>
        <position position="1"/>
    </location>
</feature>
<evidence type="ECO:0000313" key="1">
    <source>
        <dbReference type="EMBL" id="CAG8679519.1"/>
    </source>
</evidence>
<accession>A0ACA9NVI6</accession>
<evidence type="ECO:0000313" key="2">
    <source>
        <dbReference type="Proteomes" id="UP000789920"/>
    </source>
</evidence>
<keyword evidence="2" id="KW-1185">Reference proteome</keyword>
<reference evidence="1" key="1">
    <citation type="submission" date="2021-06" db="EMBL/GenBank/DDBJ databases">
        <authorList>
            <person name="Kallberg Y."/>
            <person name="Tangrot J."/>
            <person name="Rosling A."/>
        </authorList>
    </citation>
    <scope>NUCLEOTIDE SEQUENCE</scope>
    <source>
        <strain evidence="1">MA461A</strain>
    </source>
</reference>
<dbReference type="EMBL" id="CAJVQC010016765">
    <property type="protein sequence ID" value="CAG8679519.1"/>
    <property type="molecule type" value="Genomic_DNA"/>
</dbReference>